<gene>
    <name evidence="18" type="ORF">EJ08DRAFT_71455</name>
</gene>
<feature type="binding site" evidence="14">
    <location>
        <position position="188"/>
    </location>
    <ligand>
        <name>FAD</name>
        <dbReference type="ChEBI" id="CHEBI:57692"/>
    </ligand>
</feature>
<dbReference type="InterPro" id="IPR009100">
    <property type="entry name" value="AcylCoA_DH/oxidase_NM_dom_sf"/>
</dbReference>
<reference evidence="18" key="1">
    <citation type="journal article" date="2020" name="Stud. Mycol.">
        <title>101 Dothideomycetes genomes: a test case for predicting lifestyles and emergence of pathogens.</title>
        <authorList>
            <person name="Haridas S."/>
            <person name="Albert R."/>
            <person name="Binder M."/>
            <person name="Bloem J."/>
            <person name="Labutti K."/>
            <person name="Salamov A."/>
            <person name="Andreopoulos B."/>
            <person name="Baker S."/>
            <person name="Barry K."/>
            <person name="Bills G."/>
            <person name="Bluhm B."/>
            <person name="Cannon C."/>
            <person name="Castanera R."/>
            <person name="Culley D."/>
            <person name="Daum C."/>
            <person name="Ezra D."/>
            <person name="Gonzalez J."/>
            <person name="Henrissat B."/>
            <person name="Kuo A."/>
            <person name="Liang C."/>
            <person name="Lipzen A."/>
            <person name="Lutzoni F."/>
            <person name="Magnuson J."/>
            <person name="Mondo S."/>
            <person name="Nolan M."/>
            <person name="Ohm R."/>
            <person name="Pangilinan J."/>
            <person name="Park H.-J."/>
            <person name="Ramirez L."/>
            <person name="Alfaro M."/>
            <person name="Sun H."/>
            <person name="Tritt A."/>
            <person name="Yoshinaga Y."/>
            <person name="Zwiers L.-H."/>
            <person name="Turgeon B."/>
            <person name="Goodwin S."/>
            <person name="Spatafora J."/>
            <person name="Crous P."/>
            <person name="Grigoriev I."/>
        </authorList>
    </citation>
    <scope>NUCLEOTIDE SEQUENCE</scope>
    <source>
        <strain evidence="18">CBS 130266</strain>
    </source>
</reference>
<comment type="subcellular location">
    <subcellularLocation>
        <location evidence="3">Peroxisome</location>
    </subcellularLocation>
</comment>
<keyword evidence="9" id="KW-0560">Oxidoreductase</keyword>
<feature type="domain" description="Acyl-CoA oxidase C-terminal" evidence="15">
    <location>
        <begin position="506"/>
        <end position="670"/>
    </location>
</feature>
<dbReference type="Gene3D" id="1.20.140.10">
    <property type="entry name" value="Butyryl-CoA Dehydrogenase, subunit A, domain 3"/>
    <property type="match status" value="2"/>
</dbReference>
<dbReference type="PIRSF" id="PIRSF000168">
    <property type="entry name" value="Acyl-CoA_oxidase"/>
    <property type="match status" value="1"/>
</dbReference>
<comment type="caution">
    <text evidence="18">The sequence shown here is derived from an EMBL/GenBank/DDBJ whole genome shotgun (WGS) entry which is preliminary data.</text>
</comment>
<dbReference type="InterPro" id="IPR036250">
    <property type="entry name" value="AcylCo_DH-like_C"/>
</dbReference>
<evidence type="ECO:0000256" key="12">
    <source>
        <dbReference type="PIRNR" id="PIRNR000168"/>
    </source>
</evidence>
<evidence type="ECO:0000256" key="7">
    <source>
        <dbReference type="ARBA" id="ARBA00022827"/>
    </source>
</evidence>
<dbReference type="SUPFAM" id="SSF47203">
    <property type="entry name" value="Acyl-CoA dehydrogenase C-terminal domain-like"/>
    <property type="match status" value="2"/>
</dbReference>
<keyword evidence="10" id="KW-0443">Lipid metabolism</keyword>
<dbReference type="AlphaFoldDB" id="A0A9P4TSL2"/>
<dbReference type="FunFam" id="1.20.140.10:FF:000007">
    <property type="entry name" value="Acyl-coenzyme A oxidase"/>
    <property type="match status" value="1"/>
</dbReference>
<evidence type="ECO:0000256" key="5">
    <source>
        <dbReference type="ARBA" id="ARBA00006288"/>
    </source>
</evidence>
<comment type="cofactor">
    <cofactor evidence="2">
        <name>FAD</name>
        <dbReference type="ChEBI" id="CHEBI:57692"/>
    </cofactor>
</comment>
<evidence type="ECO:0000259" key="15">
    <source>
        <dbReference type="Pfam" id="PF01756"/>
    </source>
</evidence>
<dbReference type="InterPro" id="IPR046373">
    <property type="entry name" value="Acyl-CoA_Oxase/DH_mid-dom_sf"/>
</dbReference>
<dbReference type="Proteomes" id="UP000800235">
    <property type="component" value="Unassembled WGS sequence"/>
</dbReference>
<evidence type="ECO:0000256" key="9">
    <source>
        <dbReference type="ARBA" id="ARBA00023002"/>
    </source>
</evidence>
<evidence type="ECO:0000313" key="19">
    <source>
        <dbReference type="Proteomes" id="UP000800235"/>
    </source>
</evidence>
<keyword evidence="11" id="KW-0576">Peroxisome</keyword>
<keyword evidence="19" id="KW-1185">Reference proteome</keyword>
<dbReference type="GO" id="GO:0005777">
    <property type="term" value="C:peroxisome"/>
    <property type="evidence" value="ECO:0007669"/>
    <property type="project" value="UniProtKB-SubCell"/>
</dbReference>
<dbReference type="EMBL" id="MU007137">
    <property type="protein sequence ID" value="KAF2417644.1"/>
    <property type="molecule type" value="Genomic_DNA"/>
</dbReference>
<feature type="binding site" evidence="14">
    <location>
        <position position="149"/>
    </location>
    <ligand>
        <name>FAD</name>
        <dbReference type="ChEBI" id="CHEBI:57692"/>
    </ligand>
</feature>
<comment type="similarity">
    <text evidence="5 12">Belongs to the acyl-CoA oxidase family.</text>
</comment>
<protein>
    <recommendedName>
        <fullName evidence="12">Acyl-coenzyme A oxidase</fullName>
    </recommendedName>
</protein>
<comment type="pathway">
    <text evidence="4">Lipid metabolism; peroxisomal fatty acid beta-oxidation.</text>
</comment>
<dbReference type="GO" id="GO:0003997">
    <property type="term" value="F:acyl-CoA oxidase activity"/>
    <property type="evidence" value="ECO:0007669"/>
    <property type="project" value="UniProtKB-EC"/>
</dbReference>
<keyword evidence="6 12" id="KW-0285">Flavoprotein</keyword>
<organism evidence="18 19">
    <name type="scientific">Tothia fuscella</name>
    <dbReference type="NCBI Taxonomy" id="1048955"/>
    <lineage>
        <taxon>Eukaryota</taxon>
        <taxon>Fungi</taxon>
        <taxon>Dikarya</taxon>
        <taxon>Ascomycota</taxon>
        <taxon>Pezizomycotina</taxon>
        <taxon>Dothideomycetes</taxon>
        <taxon>Pleosporomycetidae</taxon>
        <taxon>Venturiales</taxon>
        <taxon>Cylindrosympodiaceae</taxon>
        <taxon>Tothia</taxon>
    </lineage>
</organism>
<evidence type="ECO:0000256" key="2">
    <source>
        <dbReference type="ARBA" id="ARBA00001974"/>
    </source>
</evidence>
<sequence>MPDFTDDLKPSYDGTAILQAERDRSSISVHELSKHLLSRDGFLERQNRIVPILENEPLFNKRQQLNLSRPERYHLGLARAKALRRLVKKHGWDHEDHKMAEYLTDEMSPYHLHMSMFSTTVKEQGSEEQKKYWWPKIESYKMVGAYAQTEMGHGSNVQGLECQAKYDVKSKEFVIHSPYLTASKWWNGTLGRTATHAIVVAQLLLPDAGNNGAFLSQGPHPFIVQIRDMKTHMPLDGIVVGDIGPKYGYTSMDNGYMLFNNYRVPHDALLSRYAKVDPTTGTFRKEGHPAVVYGSLTNVRATIVMHARLVLARAVTISVRYTSIRRQFKDRDAPNDTAPEMAVLDYPTVQVRILPLLATTFALHYTGEAMYNLYNDTRASIDKGDFSSIAELHSLSSGLKSLCTTYAANGIETCRRAMGGHGFGGGSGLIGINNDYLSKPTVEGDNWMITQQVAAYLIKKMTSAVKDTSNAAEDPTDELFKLYLSDRDRKSSADIICDGEIANGAILEAFRWRAADLSYQAYHARVVQKKKWNSLLIQLHKLSNAYSEMILVQNFAKALQLSRLSPATAITMTHLFQLFSLHTIDADARSFTTTNAVTSSSLDALPNLILMLMAEKIRPHAVKLVDCWALPDYILDSALGRYDGKVYEDLYDRAHRRNPLNRTTFNVDWESDEIVLGSGDGGRHLLAKL</sequence>
<evidence type="ECO:0000256" key="10">
    <source>
        <dbReference type="ARBA" id="ARBA00023098"/>
    </source>
</evidence>
<evidence type="ECO:0000256" key="1">
    <source>
        <dbReference type="ARBA" id="ARBA00001201"/>
    </source>
</evidence>
<comment type="catalytic activity">
    <reaction evidence="1">
        <text>a 2,3-saturated acyl-CoA + O2 = a (2E)-enoyl-CoA + H2O2</text>
        <dbReference type="Rhea" id="RHEA:38959"/>
        <dbReference type="ChEBI" id="CHEBI:15379"/>
        <dbReference type="ChEBI" id="CHEBI:16240"/>
        <dbReference type="ChEBI" id="CHEBI:58856"/>
        <dbReference type="ChEBI" id="CHEBI:65111"/>
        <dbReference type="EC" id="1.3.3.6"/>
    </reaction>
</comment>
<evidence type="ECO:0000256" key="13">
    <source>
        <dbReference type="PIRSR" id="PIRSR000168-1"/>
    </source>
</evidence>
<evidence type="ECO:0000259" key="16">
    <source>
        <dbReference type="Pfam" id="PF14749"/>
    </source>
</evidence>
<keyword evidence="7 12" id="KW-0274">FAD</keyword>
<dbReference type="GO" id="GO:0071949">
    <property type="term" value="F:FAD binding"/>
    <property type="evidence" value="ECO:0007669"/>
    <property type="project" value="InterPro"/>
</dbReference>
<dbReference type="GO" id="GO:0005504">
    <property type="term" value="F:fatty acid binding"/>
    <property type="evidence" value="ECO:0007669"/>
    <property type="project" value="TreeGrafter"/>
</dbReference>
<proteinExistence type="inferred from homology"/>
<dbReference type="FunFam" id="2.40.110.10:FF:000003">
    <property type="entry name" value="Acyl-coenzyme A oxidase"/>
    <property type="match status" value="1"/>
</dbReference>
<dbReference type="InterPro" id="IPR055060">
    <property type="entry name" value="ACOX_C_alpha1"/>
</dbReference>
<evidence type="ECO:0000256" key="3">
    <source>
        <dbReference type="ARBA" id="ARBA00004275"/>
    </source>
</evidence>
<evidence type="ECO:0000256" key="14">
    <source>
        <dbReference type="PIRSR" id="PIRSR000168-2"/>
    </source>
</evidence>
<dbReference type="InterPro" id="IPR037069">
    <property type="entry name" value="AcylCoA_DH/ox_N_sf"/>
</dbReference>
<dbReference type="OrthoDB" id="538336at2759"/>
<dbReference type="PANTHER" id="PTHR10909">
    <property type="entry name" value="ELECTRON TRANSPORT OXIDOREDUCTASE"/>
    <property type="match status" value="1"/>
</dbReference>
<feature type="domain" description="Acyl-coenzyme A oxidase N-terminal" evidence="16">
    <location>
        <begin position="29"/>
        <end position="143"/>
    </location>
</feature>
<evidence type="ECO:0000313" key="18">
    <source>
        <dbReference type="EMBL" id="KAF2417644.1"/>
    </source>
</evidence>
<evidence type="ECO:0000259" key="17">
    <source>
        <dbReference type="Pfam" id="PF22924"/>
    </source>
</evidence>
<accession>A0A9P4TSL2</accession>
<dbReference type="GO" id="GO:0033540">
    <property type="term" value="P:fatty acid beta-oxidation using acyl-CoA oxidase"/>
    <property type="evidence" value="ECO:0007669"/>
    <property type="project" value="TreeGrafter"/>
</dbReference>
<keyword evidence="8" id="KW-0276">Fatty acid metabolism</keyword>
<evidence type="ECO:0000256" key="6">
    <source>
        <dbReference type="ARBA" id="ARBA00022630"/>
    </source>
</evidence>
<dbReference type="InterPro" id="IPR012258">
    <property type="entry name" value="Acyl-CoA_oxidase"/>
</dbReference>
<dbReference type="GO" id="GO:0055088">
    <property type="term" value="P:lipid homeostasis"/>
    <property type="evidence" value="ECO:0007669"/>
    <property type="project" value="TreeGrafter"/>
</dbReference>
<dbReference type="Pfam" id="PF22924">
    <property type="entry name" value="ACOX_C_alpha1"/>
    <property type="match status" value="1"/>
</dbReference>
<dbReference type="Pfam" id="PF14749">
    <property type="entry name" value="Acyl-CoA_ox_N"/>
    <property type="match status" value="1"/>
</dbReference>
<evidence type="ECO:0000256" key="8">
    <source>
        <dbReference type="ARBA" id="ARBA00022832"/>
    </source>
</evidence>
<dbReference type="InterPro" id="IPR002655">
    <property type="entry name" value="Acyl-CoA_oxidase_C"/>
</dbReference>
<dbReference type="FunFam" id="1.20.140.10:FF:000015">
    <property type="entry name" value="Acyl-coenzyme A oxidase"/>
    <property type="match status" value="1"/>
</dbReference>
<feature type="active site" description="Proton acceptor" evidence="13">
    <location>
        <position position="443"/>
    </location>
</feature>
<evidence type="ECO:0000256" key="4">
    <source>
        <dbReference type="ARBA" id="ARBA00004846"/>
    </source>
</evidence>
<dbReference type="Gene3D" id="1.10.540.10">
    <property type="entry name" value="Acyl-CoA dehydrogenase/oxidase, N-terminal domain"/>
    <property type="match status" value="1"/>
</dbReference>
<name>A0A9P4TSL2_9PEZI</name>
<dbReference type="Pfam" id="PF01756">
    <property type="entry name" value="ACOX"/>
    <property type="match status" value="1"/>
</dbReference>
<dbReference type="SUPFAM" id="SSF56645">
    <property type="entry name" value="Acyl-CoA dehydrogenase NM domain-like"/>
    <property type="match status" value="1"/>
</dbReference>
<dbReference type="PANTHER" id="PTHR10909:SF250">
    <property type="entry name" value="PEROXISOMAL ACYL-COENZYME A OXIDASE 1"/>
    <property type="match status" value="1"/>
</dbReference>
<evidence type="ECO:0000256" key="11">
    <source>
        <dbReference type="ARBA" id="ARBA00023140"/>
    </source>
</evidence>
<feature type="domain" description="Acyl-CoA oxidase C-alpha1" evidence="17">
    <location>
        <begin position="293"/>
        <end position="458"/>
    </location>
</feature>
<dbReference type="InterPro" id="IPR029320">
    <property type="entry name" value="Acyl-CoA_ox_N"/>
</dbReference>
<dbReference type="Gene3D" id="2.40.110.10">
    <property type="entry name" value="Butyryl-CoA Dehydrogenase, subunit A, domain 2"/>
    <property type="match status" value="1"/>
</dbReference>